<evidence type="ECO:0000313" key="3">
    <source>
        <dbReference type="Proteomes" id="UP000198553"/>
    </source>
</evidence>
<keyword evidence="1" id="KW-0175">Coiled coil</keyword>
<evidence type="ECO:0000256" key="1">
    <source>
        <dbReference type="SAM" id="Coils"/>
    </source>
</evidence>
<proteinExistence type="predicted"/>
<protein>
    <submittedName>
        <fullName evidence="2">Fur-regulated basic protein B</fullName>
    </submittedName>
</protein>
<evidence type="ECO:0000313" key="2">
    <source>
        <dbReference type="EMBL" id="SEM96842.1"/>
    </source>
</evidence>
<keyword evidence="3" id="KW-1185">Reference proteome</keyword>
<dbReference type="RefSeq" id="WP_244532574.1">
    <property type="nucleotide sequence ID" value="NZ_FOBW01000007.1"/>
</dbReference>
<dbReference type="AlphaFoldDB" id="A0A1H8CPN1"/>
<reference evidence="3" key="1">
    <citation type="submission" date="2016-10" db="EMBL/GenBank/DDBJ databases">
        <authorList>
            <person name="Varghese N."/>
            <person name="Submissions S."/>
        </authorList>
    </citation>
    <scope>NUCLEOTIDE SEQUENCE [LARGE SCALE GENOMIC DNA]</scope>
    <source>
        <strain evidence="3">B48,IBRC-M 10115,DSM 25386,CECT 8001</strain>
    </source>
</reference>
<name>A0A1H8CPN1_9BACI</name>
<dbReference type="EMBL" id="FOBW01000007">
    <property type="protein sequence ID" value="SEM96842.1"/>
    <property type="molecule type" value="Genomic_DNA"/>
</dbReference>
<feature type="coiled-coil region" evidence="1">
    <location>
        <begin position="2"/>
        <end position="39"/>
    </location>
</feature>
<dbReference type="InterPro" id="IPR025004">
    <property type="entry name" value="SenN/SenS"/>
</dbReference>
<dbReference type="Pfam" id="PF13040">
    <property type="entry name" value="Fur_reg_FbpB"/>
    <property type="match status" value="1"/>
</dbReference>
<accession>A0A1H8CPN1</accession>
<gene>
    <name evidence="2" type="ORF">SAMN05192533_107181</name>
</gene>
<sequence>MKKRKETLIELIRKNKEELLNDKAEIERIEERLEAKHEKRIKVK</sequence>
<organism evidence="2 3">
    <name type="scientific">Mesobacillus persicus</name>
    <dbReference type="NCBI Taxonomy" id="930146"/>
    <lineage>
        <taxon>Bacteria</taxon>
        <taxon>Bacillati</taxon>
        <taxon>Bacillota</taxon>
        <taxon>Bacilli</taxon>
        <taxon>Bacillales</taxon>
        <taxon>Bacillaceae</taxon>
        <taxon>Mesobacillus</taxon>
    </lineage>
</organism>
<dbReference type="Proteomes" id="UP000198553">
    <property type="component" value="Unassembled WGS sequence"/>
</dbReference>